<reference evidence="2 3" key="1">
    <citation type="submission" date="2016-12" db="EMBL/GenBank/DDBJ databases">
        <title>The draft genome sequence of Actinophytocola xinjiangensis.</title>
        <authorList>
            <person name="Wang W."/>
            <person name="Yuan L."/>
        </authorList>
    </citation>
    <scope>NUCLEOTIDE SEQUENCE [LARGE SCALE GENOMIC DNA]</scope>
    <source>
        <strain evidence="2 3">CGMCC 4.4663</strain>
    </source>
</reference>
<dbReference type="GO" id="GO:0006950">
    <property type="term" value="P:response to stress"/>
    <property type="evidence" value="ECO:0007669"/>
    <property type="project" value="TreeGrafter"/>
</dbReference>
<dbReference type="SMART" id="SM00347">
    <property type="entry name" value="HTH_MARR"/>
    <property type="match status" value="1"/>
</dbReference>
<gene>
    <name evidence="2" type="ORF">BLA60_34210</name>
</gene>
<dbReference type="PANTHER" id="PTHR33164:SF99">
    <property type="entry name" value="MARR FAMILY REGULATORY PROTEIN"/>
    <property type="match status" value="1"/>
</dbReference>
<dbReference type="PRINTS" id="PR00598">
    <property type="entry name" value="HTHMARR"/>
</dbReference>
<dbReference type="AlphaFoldDB" id="A0A7Z0WF27"/>
<proteinExistence type="predicted"/>
<accession>A0A7Z0WF27</accession>
<dbReference type="PANTHER" id="PTHR33164">
    <property type="entry name" value="TRANSCRIPTIONAL REGULATOR, MARR FAMILY"/>
    <property type="match status" value="1"/>
</dbReference>
<dbReference type="InterPro" id="IPR000835">
    <property type="entry name" value="HTH_MarR-typ"/>
</dbReference>
<evidence type="ECO:0000259" key="1">
    <source>
        <dbReference type="PROSITE" id="PS50995"/>
    </source>
</evidence>
<dbReference type="Gene3D" id="1.10.10.10">
    <property type="entry name" value="Winged helix-like DNA-binding domain superfamily/Winged helix DNA-binding domain"/>
    <property type="match status" value="1"/>
</dbReference>
<dbReference type="InterPro" id="IPR039422">
    <property type="entry name" value="MarR/SlyA-like"/>
</dbReference>
<evidence type="ECO:0000313" key="3">
    <source>
        <dbReference type="Proteomes" id="UP000185696"/>
    </source>
</evidence>
<feature type="domain" description="HTH marR-type" evidence="1">
    <location>
        <begin position="7"/>
        <end position="141"/>
    </location>
</feature>
<dbReference type="SUPFAM" id="SSF46785">
    <property type="entry name" value="Winged helix' DNA-binding domain"/>
    <property type="match status" value="1"/>
</dbReference>
<dbReference type="EMBL" id="MSIF01000025">
    <property type="protein sequence ID" value="OLF05843.1"/>
    <property type="molecule type" value="Genomic_DNA"/>
</dbReference>
<dbReference type="GO" id="GO:0003700">
    <property type="term" value="F:DNA-binding transcription factor activity"/>
    <property type="evidence" value="ECO:0007669"/>
    <property type="project" value="InterPro"/>
</dbReference>
<protein>
    <recommendedName>
        <fullName evidence="1">HTH marR-type domain-containing protein</fullName>
    </recommendedName>
</protein>
<organism evidence="2 3">
    <name type="scientific">Actinophytocola xinjiangensis</name>
    <dbReference type="NCBI Taxonomy" id="485602"/>
    <lineage>
        <taxon>Bacteria</taxon>
        <taxon>Bacillati</taxon>
        <taxon>Actinomycetota</taxon>
        <taxon>Actinomycetes</taxon>
        <taxon>Pseudonocardiales</taxon>
        <taxon>Pseudonocardiaceae</taxon>
    </lineage>
</organism>
<dbReference type="InterPro" id="IPR036390">
    <property type="entry name" value="WH_DNA-bd_sf"/>
</dbReference>
<sequence length="153" mass="17118">MVLPTPLERRWQALRQLQARVDDAVERALQREHALSVSEYQALAALGYSDDGGHLRQQVLADAIPLNHSSVSRLVARLERAGLTERYLCEADRRGVYTQITDHGRRLLERARETCHQVLDTALRDAHQDETLADLAAHVHPVAAARPGHRPGS</sequence>
<name>A0A7Z0WF27_9PSEU</name>
<dbReference type="Pfam" id="PF12802">
    <property type="entry name" value="MarR_2"/>
    <property type="match status" value="1"/>
</dbReference>
<dbReference type="PROSITE" id="PS50995">
    <property type="entry name" value="HTH_MARR_2"/>
    <property type="match status" value="1"/>
</dbReference>
<dbReference type="Proteomes" id="UP000185696">
    <property type="component" value="Unassembled WGS sequence"/>
</dbReference>
<keyword evidence="3" id="KW-1185">Reference proteome</keyword>
<dbReference type="InterPro" id="IPR036388">
    <property type="entry name" value="WH-like_DNA-bd_sf"/>
</dbReference>
<comment type="caution">
    <text evidence="2">The sequence shown here is derived from an EMBL/GenBank/DDBJ whole genome shotgun (WGS) entry which is preliminary data.</text>
</comment>
<evidence type="ECO:0000313" key="2">
    <source>
        <dbReference type="EMBL" id="OLF05843.1"/>
    </source>
</evidence>